<reference evidence="1 2" key="1">
    <citation type="submission" date="2018-11" db="EMBL/GenBank/DDBJ databases">
        <authorList>
            <consortium name="Pathogen Informatics"/>
        </authorList>
    </citation>
    <scope>NUCLEOTIDE SEQUENCE [LARGE SCALE GENOMIC DNA]</scope>
</reference>
<gene>
    <name evidence="1" type="ORF">HPBE_LOCUS19644</name>
</gene>
<dbReference type="Proteomes" id="UP000050761">
    <property type="component" value="Unassembled WGS sequence"/>
</dbReference>
<accession>A0A3P8CA69</accession>
<dbReference type="WBParaSite" id="HPBE_0001964501-mRNA-1">
    <property type="protein sequence ID" value="HPBE_0001964501-mRNA-1"/>
    <property type="gene ID" value="HPBE_0001964501"/>
</dbReference>
<sequence length="300" mass="34768">MSERLRQLKCPYEDYDLATMDSEGYMYVHPHFSRYPNITEGVKCKVVFIEGGLRKNGTNTGDTTFTEVAEEEAPENTRFYANADAFYIRCYKASKMVFEKAYAGIRDFSRKKNKVGDNSMVNLEPILAGDIMEALVNSKDESSGDINPQWILPTNNPLDPTLLPFLWKTMKEKFGCTSMFNDDIAVPQRGIFHYPENEFKSGFTSPPSDHYYRAYYLAVYKVHLAFEKRLKLFLGWQDAYIFIQIHLTTFSRLVTVPFSCYYNRYNRGCWLVSQSSRSLSAPCRKYYPSLSRQHKVSLIP</sequence>
<dbReference type="Pfam" id="PF02995">
    <property type="entry name" value="DUF229"/>
    <property type="match status" value="1"/>
</dbReference>
<proteinExistence type="predicted"/>
<name>A0A183GBY8_HELPZ</name>
<accession>A0A183GBY8</accession>
<dbReference type="InterPro" id="IPR004245">
    <property type="entry name" value="DUF229"/>
</dbReference>
<organism evidence="2 3">
    <name type="scientific">Heligmosomoides polygyrus</name>
    <name type="common">Parasitic roundworm</name>
    <dbReference type="NCBI Taxonomy" id="6339"/>
    <lineage>
        <taxon>Eukaryota</taxon>
        <taxon>Metazoa</taxon>
        <taxon>Ecdysozoa</taxon>
        <taxon>Nematoda</taxon>
        <taxon>Chromadorea</taxon>
        <taxon>Rhabditida</taxon>
        <taxon>Rhabditina</taxon>
        <taxon>Rhabditomorpha</taxon>
        <taxon>Strongyloidea</taxon>
        <taxon>Heligmosomidae</taxon>
        <taxon>Heligmosomoides</taxon>
    </lineage>
</organism>
<evidence type="ECO:0000313" key="3">
    <source>
        <dbReference type="WBParaSite" id="HPBE_0001964501-mRNA-1"/>
    </source>
</evidence>
<dbReference type="OrthoDB" id="413313at2759"/>
<dbReference type="PANTHER" id="PTHR10974">
    <property type="entry name" value="FI08016P-RELATED"/>
    <property type="match status" value="1"/>
</dbReference>
<dbReference type="AlphaFoldDB" id="A0A183GBY8"/>
<protein>
    <submittedName>
        <fullName evidence="3">DNA-directed DNA polymerase</fullName>
    </submittedName>
</protein>
<reference evidence="3" key="2">
    <citation type="submission" date="2019-09" db="UniProtKB">
        <authorList>
            <consortium name="WormBaseParasite"/>
        </authorList>
    </citation>
    <scope>IDENTIFICATION</scope>
</reference>
<dbReference type="PANTHER" id="PTHR10974:SF6">
    <property type="entry name" value="PROTEIN CBG19234"/>
    <property type="match status" value="1"/>
</dbReference>
<dbReference type="GO" id="GO:0005615">
    <property type="term" value="C:extracellular space"/>
    <property type="evidence" value="ECO:0007669"/>
    <property type="project" value="TreeGrafter"/>
</dbReference>
<dbReference type="EMBL" id="UZAH01031516">
    <property type="protein sequence ID" value="VDP15984.1"/>
    <property type="molecule type" value="Genomic_DNA"/>
</dbReference>
<keyword evidence="2" id="KW-1185">Reference proteome</keyword>
<evidence type="ECO:0000313" key="1">
    <source>
        <dbReference type="EMBL" id="VDP15984.1"/>
    </source>
</evidence>
<evidence type="ECO:0000313" key="2">
    <source>
        <dbReference type="Proteomes" id="UP000050761"/>
    </source>
</evidence>